<reference evidence="1 2" key="1">
    <citation type="submission" date="2020-11" db="EMBL/GenBank/DDBJ databases">
        <title>Pseudomonas fulva producing VIM-24.</title>
        <authorList>
            <person name="Liu S."/>
        </authorList>
    </citation>
    <scope>NUCLEOTIDE SEQUENCE [LARGE SCALE GENOMIC DNA]</scope>
    <source>
        <strain evidence="1 2">ZDHY414</strain>
    </source>
</reference>
<dbReference type="Proteomes" id="UP000594430">
    <property type="component" value="Chromosome"/>
</dbReference>
<dbReference type="InterPro" id="IPR021508">
    <property type="entry name" value="Gp17-like"/>
</dbReference>
<dbReference type="Gene3D" id="3.30.2000.30">
    <property type="match status" value="1"/>
</dbReference>
<gene>
    <name evidence="1" type="ORF">IZU98_13420</name>
</gene>
<dbReference type="EMBL" id="CP064946">
    <property type="protein sequence ID" value="QPH47416.1"/>
    <property type="molecule type" value="Genomic_DNA"/>
</dbReference>
<sequence length="127" mass="14079">MADPAWALQVALHARLEAGLPCPVHDGVPDNSPFPYVTLDSAVSDAADFLASRKDQRFLYLSVWSQYQGQKEVHEIMAKIDALLHNQPLVLTTGHVIGMQVTRKQTSREPDGMTYQGAVTLRVLTQH</sequence>
<evidence type="ECO:0000313" key="1">
    <source>
        <dbReference type="EMBL" id="QPH47416.1"/>
    </source>
</evidence>
<evidence type="ECO:0000313" key="2">
    <source>
        <dbReference type="Proteomes" id="UP000594430"/>
    </source>
</evidence>
<dbReference type="InterPro" id="IPR053745">
    <property type="entry name" value="Viral_Tail_Comp_sf"/>
</dbReference>
<dbReference type="RefSeq" id="WP_196109988.1">
    <property type="nucleotide sequence ID" value="NZ_CP064943.1"/>
</dbReference>
<name>A0A7S9Q233_9PSED</name>
<protein>
    <submittedName>
        <fullName evidence="1">DUF3168 domain-containing protein</fullName>
    </submittedName>
</protein>
<proteinExistence type="predicted"/>
<accession>A0A7S9Q233</accession>
<dbReference type="AlphaFoldDB" id="A0A7S9Q233"/>
<dbReference type="Pfam" id="PF11367">
    <property type="entry name" value="Tail_completion_gp17"/>
    <property type="match status" value="1"/>
</dbReference>
<organism evidence="1 2">
    <name type="scientific">Pseudomonas fulva</name>
    <dbReference type="NCBI Taxonomy" id="47880"/>
    <lineage>
        <taxon>Bacteria</taxon>
        <taxon>Pseudomonadati</taxon>
        <taxon>Pseudomonadota</taxon>
        <taxon>Gammaproteobacteria</taxon>
        <taxon>Pseudomonadales</taxon>
        <taxon>Pseudomonadaceae</taxon>
        <taxon>Pseudomonas</taxon>
    </lineage>
</organism>